<keyword evidence="1" id="KW-0732">Signal</keyword>
<evidence type="ECO:0000313" key="2">
    <source>
        <dbReference type="EMBL" id="CAD6443381.1"/>
    </source>
</evidence>
<feature type="chain" id="PRO_5034362933" evidence="1">
    <location>
        <begin position="28"/>
        <end position="80"/>
    </location>
</feature>
<name>A0A8H2ZNZ3_9HELO</name>
<evidence type="ECO:0000313" key="3">
    <source>
        <dbReference type="Proteomes" id="UP000624404"/>
    </source>
</evidence>
<dbReference type="Proteomes" id="UP000624404">
    <property type="component" value="Unassembled WGS sequence"/>
</dbReference>
<reference evidence="2" key="1">
    <citation type="submission" date="2020-10" db="EMBL/GenBank/DDBJ databases">
        <authorList>
            <person name="Kusch S."/>
        </authorList>
    </citation>
    <scope>NUCLEOTIDE SEQUENCE</scope>
    <source>
        <strain evidence="2">SwB9</strain>
    </source>
</reference>
<protein>
    <submittedName>
        <fullName evidence="2">137ba4da-f70a-4354-b272-eacfd7aad7d4</fullName>
    </submittedName>
</protein>
<gene>
    <name evidence="2" type="ORF">SCLTRI_LOCUS3173</name>
</gene>
<dbReference type="EMBL" id="CAJHIA010000010">
    <property type="protein sequence ID" value="CAD6443381.1"/>
    <property type="molecule type" value="Genomic_DNA"/>
</dbReference>
<feature type="signal peptide" evidence="1">
    <location>
        <begin position="1"/>
        <end position="27"/>
    </location>
</feature>
<proteinExistence type="predicted"/>
<accession>A0A8H2ZNZ3</accession>
<sequence>MPEGAILRAHHFSSCLLISLMIKLVEIPGMFISATNSLDTYWVGKEKKIKMEFVHNNSQVRECFTTSFYQTRELLHLDQR</sequence>
<keyword evidence="3" id="KW-1185">Reference proteome</keyword>
<evidence type="ECO:0000256" key="1">
    <source>
        <dbReference type="SAM" id="SignalP"/>
    </source>
</evidence>
<comment type="caution">
    <text evidence="2">The sequence shown here is derived from an EMBL/GenBank/DDBJ whole genome shotgun (WGS) entry which is preliminary data.</text>
</comment>
<dbReference type="AlphaFoldDB" id="A0A8H2ZNZ3"/>
<organism evidence="2 3">
    <name type="scientific">Sclerotinia trifoliorum</name>
    <dbReference type="NCBI Taxonomy" id="28548"/>
    <lineage>
        <taxon>Eukaryota</taxon>
        <taxon>Fungi</taxon>
        <taxon>Dikarya</taxon>
        <taxon>Ascomycota</taxon>
        <taxon>Pezizomycotina</taxon>
        <taxon>Leotiomycetes</taxon>
        <taxon>Helotiales</taxon>
        <taxon>Sclerotiniaceae</taxon>
        <taxon>Sclerotinia</taxon>
    </lineage>
</organism>